<evidence type="ECO:0000313" key="1">
    <source>
        <dbReference type="EMBL" id="NMQ05288.1"/>
    </source>
</evidence>
<protein>
    <submittedName>
        <fullName evidence="1">DUF1320 domain-containing protein</fullName>
    </submittedName>
</protein>
<reference evidence="1" key="1">
    <citation type="submission" date="2019-03" db="EMBL/GenBank/DDBJ databases">
        <title>Metabolic reconstructions from genomes of highly enriched 'Candidatus Accumulibacter' and 'Candidatus Competibacter' bioreactor populations.</title>
        <authorList>
            <person name="Annavajhala M.K."/>
            <person name="Welles L."/>
            <person name="Abbas B."/>
            <person name="Sorokin D."/>
            <person name="Park H."/>
            <person name="Van Loosdrecht M."/>
            <person name="Chandran K."/>
        </authorList>
    </citation>
    <scope>NUCLEOTIDE SEQUENCE</scope>
    <source>
        <strain evidence="1">SBR_L</strain>
    </source>
</reference>
<dbReference type="InterPro" id="IPR009752">
    <property type="entry name" value="Phage_Mu_GpJ"/>
</dbReference>
<dbReference type="RefSeq" id="WP_169070053.1">
    <property type="nucleotide sequence ID" value="NZ_SPMX01000018.1"/>
</dbReference>
<dbReference type="Proteomes" id="UP000886469">
    <property type="component" value="Unassembled WGS sequence"/>
</dbReference>
<dbReference type="Pfam" id="PF07030">
    <property type="entry name" value="Phage_Mu_Gp36"/>
    <property type="match status" value="1"/>
</dbReference>
<dbReference type="EMBL" id="SPMX01000018">
    <property type="protein sequence ID" value="NMQ05288.1"/>
    <property type="molecule type" value="Genomic_DNA"/>
</dbReference>
<accession>A0ABX1T6N6</accession>
<evidence type="ECO:0000313" key="2">
    <source>
        <dbReference type="Proteomes" id="UP000886469"/>
    </source>
</evidence>
<keyword evidence="2" id="KW-1185">Reference proteome</keyword>
<gene>
    <name evidence="1" type="ORF">E4Q08_08390</name>
</gene>
<sequence length="164" mass="17674">MYITVSDLIARFGVEEIAQISDRTIPRELTPEILELAVTSDSRTGWPARQVEAMTAALARIDAAIGDAQSAVDSYLAGRYTTPLGTVPQIIRRLVCDIARFYLHGDLASDPIVKANEVAMALCRDISAGKITLPGELSASPGSSSSVAVVCGNRRWTREQRGLE</sequence>
<proteinExistence type="predicted"/>
<organism evidence="1 2">
    <name type="scientific">Candidatus Accumulibacter contiguus</name>
    <dbReference type="NCBI Taxonomy" id="2954381"/>
    <lineage>
        <taxon>Bacteria</taxon>
        <taxon>Pseudomonadati</taxon>
        <taxon>Pseudomonadota</taxon>
        <taxon>Betaproteobacteria</taxon>
        <taxon>Candidatus Accumulibacter</taxon>
    </lineage>
</organism>
<name>A0ABX1T6N6_9PROT</name>
<comment type="caution">
    <text evidence="1">The sequence shown here is derived from an EMBL/GenBank/DDBJ whole genome shotgun (WGS) entry which is preliminary data.</text>
</comment>